<gene>
    <name evidence="5" type="ORF">KK078_00315</name>
</gene>
<comment type="caution">
    <text evidence="5">The sequence shown here is derived from an EMBL/GenBank/DDBJ whole genome shotgun (WGS) entry which is preliminary data.</text>
</comment>
<organism evidence="5 6">
    <name type="scientific">Dawidia soli</name>
    <dbReference type="NCBI Taxonomy" id="2782352"/>
    <lineage>
        <taxon>Bacteria</taxon>
        <taxon>Pseudomonadati</taxon>
        <taxon>Bacteroidota</taxon>
        <taxon>Cytophagia</taxon>
        <taxon>Cytophagales</taxon>
        <taxon>Chryseotaleaceae</taxon>
        <taxon>Dawidia</taxon>
    </lineage>
</organism>
<dbReference type="Pfam" id="PF02311">
    <property type="entry name" value="AraC_binding"/>
    <property type="match status" value="1"/>
</dbReference>
<dbReference type="RefSeq" id="WP_254088227.1">
    <property type="nucleotide sequence ID" value="NZ_JAHESC010000001.1"/>
</dbReference>
<dbReference type="Pfam" id="PF12833">
    <property type="entry name" value="HTH_18"/>
    <property type="match status" value="1"/>
</dbReference>
<keyword evidence="2" id="KW-0238">DNA-binding</keyword>
<evidence type="ECO:0000259" key="4">
    <source>
        <dbReference type="PROSITE" id="PS01124"/>
    </source>
</evidence>
<dbReference type="AlphaFoldDB" id="A0AAP2D998"/>
<dbReference type="GO" id="GO:0003700">
    <property type="term" value="F:DNA-binding transcription factor activity"/>
    <property type="evidence" value="ECO:0007669"/>
    <property type="project" value="InterPro"/>
</dbReference>
<dbReference type="PROSITE" id="PS01124">
    <property type="entry name" value="HTH_ARAC_FAMILY_2"/>
    <property type="match status" value="1"/>
</dbReference>
<dbReference type="GO" id="GO:0043565">
    <property type="term" value="F:sequence-specific DNA binding"/>
    <property type="evidence" value="ECO:0007669"/>
    <property type="project" value="InterPro"/>
</dbReference>
<dbReference type="InterPro" id="IPR009057">
    <property type="entry name" value="Homeodomain-like_sf"/>
</dbReference>
<feature type="domain" description="HTH araC/xylS-type" evidence="4">
    <location>
        <begin position="184"/>
        <end position="282"/>
    </location>
</feature>
<accession>A0AAP2D998</accession>
<dbReference type="InterPro" id="IPR018060">
    <property type="entry name" value="HTH_AraC"/>
</dbReference>
<keyword evidence="1" id="KW-0805">Transcription regulation</keyword>
<dbReference type="Gene3D" id="1.10.10.60">
    <property type="entry name" value="Homeodomain-like"/>
    <property type="match status" value="1"/>
</dbReference>
<sequence>MSSHKNIPHYRLTPQTRNGIVTVDLSRYEDYSRHVVVEPHRDDHFTLLALQSGRIELSVDFEPVTITTPTFFLIAPEQIHQLVGMTDAVGWLVNVETGVFPDDLRVAIDHYLRAPLPLEKDPPAIPHVFSLLRMADELRAGTANGFVDKAIQSVVLSVVSLGLSLGESNVPATYPVGRNGSLYRQFKVLLEQHYRTWKQTSVYAASLAISASHLNDTVKAVSGWTVSAHIQTRNILEAKRMLYTTDLTAGEIGFALGYEDPVYFGKLFKKHTQLTPQGFRAKFRE</sequence>
<dbReference type="InterPro" id="IPR003313">
    <property type="entry name" value="AraC-bd"/>
</dbReference>
<dbReference type="SUPFAM" id="SSF51182">
    <property type="entry name" value="RmlC-like cupins"/>
    <property type="match status" value="1"/>
</dbReference>
<evidence type="ECO:0000313" key="6">
    <source>
        <dbReference type="Proteomes" id="UP001319180"/>
    </source>
</evidence>
<protein>
    <submittedName>
        <fullName evidence="5">Helix-turn-helix domain-containing protein</fullName>
    </submittedName>
</protein>
<evidence type="ECO:0000313" key="5">
    <source>
        <dbReference type="EMBL" id="MBT1684972.1"/>
    </source>
</evidence>
<dbReference type="PANTHER" id="PTHR43280">
    <property type="entry name" value="ARAC-FAMILY TRANSCRIPTIONAL REGULATOR"/>
    <property type="match status" value="1"/>
</dbReference>
<dbReference type="Proteomes" id="UP001319180">
    <property type="component" value="Unassembled WGS sequence"/>
</dbReference>
<dbReference type="EMBL" id="JAHESC010000001">
    <property type="protein sequence ID" value="MBT1684972.1"/>
    <property type="molecule type" value="Genomic_DNA"/>
</dbReference>
<evidence type="ECO:0000256" key="3">
    <source>
        <dbReference type="ARBA" id="ARBA00023163"/>
    </source>
</evidence>
<dbReference type="PANTHER" id="PTHR43280:SF32">
    <property type="entry name" value="TRANSCRIPTIONAL REGULATORY PROTEIN"/>
    <property type="match status" value="1"/>
</dbReference>
<keyword evidence="3" id="KW-0804">Transcription</keyword>
<dbReference type="SUPFAM" id="SSF46689">
    <property type="entry name" value="Homeodomain-like"/>
    <property type="match status" value="1"/>
</dbReference>
<proteinExistence type="predicted"/>
<reference evidence="5 6" key="1">
    <citation type="submission" date="2021-05" db="EMBL/GenBank/DDBJ databases">
        <title>A Polyphasic approach of four new species of the genus Ohtaekwangia: Ohtaekwangia histidinii sp. nov., Ohtaekwangia cretensis sp. nov., Ohtaekwangia indiensis sp. nov., Ohtaekwangia reichenbachii sp. nov. from diverse environment.</title>
        <authorList>
            <person name="Octaviana S."/>
        </authorList>
    </citation>
    <scope>NUCLEOTIDE SEQUENCE [LARGE SCALE GENOMIC DNA]</scope>
    <source>
        <strain evidence="5 6">PWU37</strain>
    </source>
</reference>
<evidence type="ECO:0000256" key="1">
    <source>
        <dbReference type="ARBA" id="ARBA00023015"/>
    </source>
</evidence>
<evidence type="ECO:0000256" key="2">
    <source>
        <dbReference type="ARBA" id="ARBA00023125"/>
    </source>
</evidence>
<dbReference type="SMART" id="SM00342">
    <property type="entry name" value="HTH_ARAC"/>
    <property type="match status" value="1"/>
</dbReference>
<dbReference type="InterPro" id="IPR011051">
    <property type="entry name" value="RmlC_Cupin_sf"/>
</dbReference>
<name>A0AAP2D998_9BACT</name>
<keyword evidence="6" id="KW-1185">Reference proteome</keyword>